<sequence>MTSLYTATKHPEQLETTPLIAQSHHYDDPLEPQKLVFLDAVNEQRCVINSPQRNSQLTNTIPFFIVLLVMACYTLFGFVDNHIGKKMSIEQMAKHIEEKYGNQGNLDLETFMMVESYKPFFNKERISWWEYIKAYNSGKFFTDSQYGKYLVIGWLIFFPGFLWLLGYLSFFTPPVYLIADRQRGILYSYGMGKVRLTRYEDAQFGYAGKMLAIKLYGIDEKTGQLKTILYKPNVSHYSSFLTSTDSENHRFITFLNAYMQEGRDAVSSVDYQARKPFLFFGKNPLPTDFEQQVEQILAKLDQEKKRNA</sequence>
<evidence type="ECO:0008006" key="4">
    <source>
        <dbReference type="Google" id="ProtNLM"/>
    </source>
</evidence>
<feature type="transmembrane region" description="Helical" evidence="1">
    <location>
        <begin position="61"/>
        <end position="79"/>
    </location>
</feature>
<evidence type="ECO:0000313" key="3">
    <source>
        <dbReference type="Proteomes" id="UP000004506"/>
    </source>
</evidence>
<reference evidence="3" key="1">
    <citation type="submission" date="2008-04" db="EMBL/GenBank/DDBJ databases">
        <title>Draft genome sequence of Providencia stuartii (ATCC 25827).</title>
        <authorList>
            <person name="Sudarsanam P."/>
            <person name="Ley R."/>
            <person name="Guruge J."/>
            <person name="Turnbaugh P.J."/>
            <person name="Mahowald M."/>
            <person name="Liep D."/>
            <person name="Gordon J."/>
        </authorList>
    </citation>
    <scope>NUCLEOTIDE SEQUENCE [LARGE SCALE GENOMIC DNA]</scope>
    <source>
        <strain evidence="3">ATCC 25827</strain>
    </source>
</reference>
<gene>
    <name evidence="2" type="ORF">PROSTU_00764</name>
</gene>
<name>A0AA86YZ06_PROST</name>
<proteinExistence type="predicted"/>
<keyword evidence="1" id="KW-0472">Membrane</keyword>
<dbReference type="RefSeq" id="WP_004924856.1">
    <property type="nucleotide sequence ID" value="NZ_DS607675.1"/>
</dbReference>
<feature type="transmembrane region" description="Helical" evidence="1">
    <location>
        <begin position="149"/>
        <end position="170"/>
    </location>
</feature>
<dbReference type="EMBL" id="ABJD02000075">
    <property type="protein sequence ID" value="EDU61234.1"/>
    <property type="molecule type" value="Genomic_DNA"/>
</dbReference>
<dbReference type="Proteomes" id="UP000004506">
    <property type="component" value="Unassembled WGS sequence"/>
</dbReference>
<organism evidence="2 3">
    <name type="scientific">Providencia stuartii ATCC 25827</name>
    <dbReference type="NCBI Taxonomy" id="471874"/>
    <lineage>
        <taxon>Bacteria</taxon>
        <taxon>Pseudomonadati</taxon>
        <taxon>Pseudomonadota</taxon>
        <taxon>Gammaproteobacteria</taxon>
        <taxon>Enterobacterales</taxon>
        <taxon>Morganellaceae</taxon>
        <taxon>Providencia</taxon>
    </lineage>
</organism>
<protein>
    <recommendedName>
        <fullName evidence="4">IdsE2</fullName>
    </recommendedName>
</protein>
<keyword evidence="1" id="KW-0812">Transmembrane</keyword>
<reference evidence="3" key="2">
    <citation type="submission" date="2008-04" db="EMBL/GenBank/DDBJ databases">
        <title>Draft genome sequence of Providencia stuartii(ATCC 25827).</title>
        <authorList>
            <person name="Sudarsanam P."/>
            <person name="Ley R."/>
            <person name="Guruge J."/>
            <person name="Turnbaugh P.J."/>
            <person name="Mahowald M."/>
            <person name="Liep D."/>
            <person name="Gordon J."/>
        </authorList>
    </citation>
    <scope>NUCLEOTIDE SEQUENCE [LARGE SCALE GENOMIC DNA]</scope>
    <source>
        <strain evidence="3">ATCC 25827</strain>
    </source>
</reference>
<evidence type="ECO:0000256" key="1">
    <source>
        <dbReference type="SAM" id="Phobius"/>
    </source>
</evidence>
<keyword evidence="1" id="KW-1133">Transmembrane helix</keyword>
<accession>A0AA86YZ06</accession>
<reference evidence="2 3" key="3">
    <citation type="submission" date="2008-05" db="EMBL/GenBank/DDBJ databases">
        <authorList>
            <person name="Fulton L."/>
            <person name="Clifton S."/>
            <person name="Fulton B."/>
            <person name="Xu J."/>
            <person name="Minx P."/>
            <person name="Pepin K.H."/>
            <person name="Johnson M."/>
            <person name="Thiruvilangam P."/>
            <person name="Bhonagiri V."/>
            <person name="Nash W.E."/>
            <person name="Mardis E.R."/>
            <person name="Wilson R.K."/>
        </authorList>
    </citation>
    <scope>NUCLEOTIDE SEQUENCE [LARGE SCALE GENOMIC DNA]</scope>
    <source>
        <strain evidence="2 3">ATCC 25827</strain>
    </source>
</reference>
<evidence type="ECO:0000313" key="2">
    <source>
        <dbReference type="EMBL" id="EDU61234.1"/>
    </source>
</evidence>
<dbReference type="AlphaFoldDB" id="A0AA86YZ06"/>
<comment type="caution">
    <text evidence="2">The sequence shown here is derived from an EMBL/GenBank/DDBJ whole genome shotgun (WGS) entry which is preliminary data.</text>
</comment>